<dbReference type="PANTHER" id="PTHR10605">
    <property type="entry name" value="HEPARAN SULFATE SULFOTRANSFERASE"/>
    <property type="match status" value="1"/>
</dbReference>
<organism evidence="4 5">
    <name type="scientific">Syntrophotalea acetylenica</name>
    <name type="common">Pelobacter acetylenicus</name>
    <dbReference type="NCBI Taxonomy" id="29542"/>
    <lineage>
        <taxon>Bacteria</taxon>
        <taxon>Pseudomonadati</taxon>
        <taxon>Thermodesulfobacteriota</taxon>
        <taxon>Desulfuromonadia</taxon>
        <taxon>Desulfuromonadales</taxon>
        <taxon>Syntrophotaleaceae</taxon>
        <taxon>Syntrophotalea</taxon>
    </lineage>
</organism>
<gene>
    <name evidence="4" type="ORF">A7E75_05155</name>
</gene>
<keyword evidence="2" id="KW-0325">Glycoprotein</keyword>
<reference evidence="4 5" key="1">
    <citation type="journal article" date="2017" name="Genome Announc.">
        <title>Complete Genome Sequences of Two Acetylene-Fermenting Pelobacter acetylenicus Strains.</title>
        <authorList>
            <person name="Sutton J.M."/>
            <person name="Baesman S.M."/>
            <person name="Fierst J.L."/>
            <person name="Poret-Peterson A.T."/>
            <person name="Oremland R.S."/>
            <person name="Dunlap D.S."/>
            <person name="Akob D.M."/>
        </authorList>
    </citation>
    <scope>NUCLEOTIDE SEQUENCE [LARGE SCALE GENOMIC DNA]</scope>
    <source>
        <strain evidence="4 5">DSM 3247</strain>
    </source>
</reference>
<dbReference type="EMBL" id="CP015518">
    <property type="protein sequence ID" value="APG26193.1"/>
    <property type="molecule type" value="Genomic_DNA"/>
</dbReference>
<dbReference type="STRING" id="29542.A6070_13805"/>
<protein>
    <submittedName>
        <fullName evidence="4">Sulfotransferase</fullName>
    </submittedName>
</protein>
<dbReference type="InterPro" id="IPR000863">
    <property type="entry name" value="Sulfotransferase_dom"/>
</dbReference>
<evidence type="ECO:0000256" key="2">
    <source>
        <dbReference type="ARBA" id="ARBA00023180"/>
    </source>
</evidence>
<evidence type="ECO:0000259" key="3">
    <source>
        <dbReference type="Pfam" id="PF00685"/>
    </source>
</evidence>
<accession>A0A1L3GJS2</accession>
<dbReference type="InterPro" id="IPR027417">
    <property type="entry name" value="P-loop_NTPase"/>
</dbReference>
<evidence type="ECO:0000313" key="4">
    <source>
        <dbReference type="EMBL" id="APG26193.1"/>
    </source>
</evidence>
<dbReference type="InterPro" id="IPR037359">
    <property type="entry name" value="NST/OST"/>
</dbReference>
<dbReference type="GO" id="GO:0008146">
    <property type="term" value="F:sulfotransferase activity"/>
    <property type="evidence" value="ECO:0007669"/>
    <property type="project" value="InterPro"/>
</dbReference>
<sequence>MKAGRWFPWGKNTVRLVDFIVCGTQKGGTTALDACLREHPEICMARKKEVHFFDNEDFFRKNRPDYARYHAAFDPCAPHKIVGEATPSYMYWRDAPRRIWEYNAQMKMIVLLRNPIERAYSHWNMQRQKQLEPLSFWDALHREQERCRSSLPYQNRRYSYVDRGFYLEQLRRLWEFFPKDQILILKNEDLKHDPRETMRKVCAFLGVSVSAEGKIKRVHARAYASGMAERERQYLQSIYEFEIRQLERVLDWDCQDWLTGG</sequence>
<evidence type="ECO:0000313" key="5">
    <source>
        <dbReference type="Proteomes" id="UP000182264"/>
    </source>
</evidence>
<dbReference type="AlphaFoldDB" id="A0A1L3GJS2"/>
<dbReference type="Pfam" id="PF00685">
    <property type="entry name" value="Sulfotransfer_1"/>
    <property type="match status" value="1"/>
</dbReference>
<dbReference type="Gene3D" id="3.40.50.300">
    <property type="entry name" value="P-loop containing nucleotide triphosphate hydrolases"/>
    <property type="match status" value="1"/>
</dbReference>
<dbReference type="Proteomes" id="UP000182264">
    <property type="component" value="Chromosome"/>
</dbReference>
<name>A0A1L3GJS2_SYNAC</name>
<feature type="domain" description="Sulfotransferase" evidence="3">
    <location>
        <begin position="18"/>
        <end position="232"/>
    </location>
</feature>
<keyword evidence="5" id="KW-1185">Reference proteome</keyword>
<proteinExistence type="predicted"/>
<evidence type="ECO:0000256" key="1">
    <source>
        <dbReference type="ARBA" id="ARBA00022679"/>
    </source>
</evidence>
<dbReference type="PANTHER" id="PTHR10605:SF56">
    <property type="entry name" value="BIFUNCTIONAL HEPARAN SULFATE N-DEACETYLASE_N-SULFOTRANSFERASE"/>
    <property type="match status" value="1"/>
</dbReference>
<dbReference type="SUPFAM" id="SSF52540">
    <property type="entry name" value="P-loop containing nucleoside triphosphate hydrolases"/>
    <property type="match status" value="1"/>
</dbReference>
<keyword evidence="1 4" id="KW-0808">Transferase</keyword>